<dbReference type="Gene3D" id="2.20.25.10">
    <property type="match status" value="1"/>
</dbReference>
<comment type="caution">
    <text evidence="2">The sequence shown here is derived from an EMBL/GenBank/DDBJ whole genome shotgun (WGS) entry which is preliminary data.</text>
</comment>
<keyword evidence="3" id="KW-1185">Reference proteome</keyword>
<dbReference type="InterPro" id="IPR013216">
    <property type="entry name" value="Methyltransf_11"/>
</dbReference>
<feature type="domain" description="Methyltransferase type 11" evidence="1">
    <location>
        <begin position="138"/>
        <end position="236"/>
    </location>
</feature>
<organism evidence="2 3">
    <name type="scientific">Bradyrhizobium cajani</name>
    <dbReference type="NCBI Taxonomy" id="1928661"/>
    <lineage>
        <taxon>Bacteria</taxon>
        <taxon>Pseudomonadati</taxon>
        <taxon>Pseudomonadota</taxon>
        <taxon>Alphaproteobacteria</taxon>
        <taxon>Hyphomicrobiales</taxon>
        <taxon>Nitrobacteraceae</taxon>
        <taxon>Bradyrhizobium</taxon>
    </lineage>
</organism>
<protein>
    <submittedName>
        <fullName evidence="2">Methyltransferase domain-containing protein</fullName>
    </submittedName>
</protein>
<gene>
    <name evidence="2" type="ORF">GPL20_00420</name>
</gene>
<dbReference type="SUPFAM" id="SSF53335">
    <property type="entry name" value="S-adenosyl-L-methionine-dependent methyltransferases"/>
    <property type="match status" value="1"/>
</dbReference>
<evidence type="ECO:0000313" key="3">
    <source>
        <dbReference type="Proteomes" id="UP000449969"/>
    </source>
</evidence>
<dbReference type="InterPro" id="IPR029063">
    <property type="entry name" value="SAM-dependent_MTases_sf"/>
</dbReference>
<dbReference type="AlphaFoldDB" id="A0A844SXA4"/>
<proteinExistence type="predicted"/>
<keyword evidence="2" id="KW-0808">Transferase</keyword>
<reference evidence="2 3" key="1">
    <citation type="submission" date="2019-12" db="EMBL/GenBank/DDBJ databases">
        <title>Draft genome sequences Bradyrhizobium cajani AMBPC1010, Bradyrhizobium pachyrhizi AMBPC1040 and Bradyrhizobium yuanmingense ALSPC3051, three plant growth promoting strains isolated from nodules of Cajanus cajan L. in Dominican Republic.</title>
        <authorList>
            <person name="Flores-Felix J.D."/>
            <person name="Araujo J."/>
            <person name="Diaz-Alcantara C."/>
            <person name="Gonzalez-Andres F."/>
            <person name="Velazquez E."/>
        </authorList>
    </citation>
    <scope>NUCLEOTIDE SEQUENCE [LARGE SCALE GENOMIC DNA]</scope>
    <source>
        <strain evidence="2 3">1010</strain>
    </source>
</reference>
<dbReference type="Proteomes" id="UP000449969">
    <property type="component" value="Unassembled WGS sequence"/>
</dbReference>
<evidence type="ECO:0000259" key="1">
    <source>
        <dbReference type="Pfam" id="PF08241"/>
    </source>
</evidence>
<dbReference type="PANTHER" id="PTHR43591:SF24">
    <property type="entry name" value="2-METHOXY-6-POLYPRENYL-1,4-BENZOQUINOL METHYLASE, MITOCHONDRIAL"/>
    <property type="match status" value="1"/>
</dbReference>
<dbReference type="GO" id="GO:0008757">
    <property type="term" value="F:S-adenosylmethionine-dependent methyltransferase activity"/>
    <property type="evidence" value="ECO:0007669"/>
    <property type="project" value="InterPro"/>
</dbReference>
<keyword evidence="2" id="KW-0489">Methyltransferase</keyword>
<accession>A0A844SXA4</accession>
<evidence type="ECO:0000313" key="2">
    <source>
        <dbReference type="EMBL" id="MVT71593.1"/>
    </source>
</evidence>
<dbReference type="GO" id="GO:0032259">
    <property type="term" value="P:methylation"/>
    <property type="evidence" value="ECO:0007669"/>
    <property type="project" value="UniProtKB-KW"/>
</dbReference>
<dbReference type="CDD" id="cd02440">
    <property type="entry name" value="AdoMet_MTases"/>
    <property type="match status" value="1"/>
</dbReference>
<dbReference type="SUPFAM" id="SSF158997">
    <property type="entry name" value="Trm112p-like"/>
    <property type="match status" value="1"/>
</dbReference>
<name>A0A844SXA4_9BRAD</name>
<dbReference type="Pfam" id="PF08241">
    <property type="entry name" value="Methyltransf_11"/>
    <property type="match status" value="1"/>
</dbReference>
<dbReference type="EMBL" id="WQNE01000001">
    <property type="protein sequence ID" value="MVT71593.1"/>
    <property type="molecule type" value="Genomic_DNA"/>
</dbReference>
<dbReference type="PANTHER" id="PTHR43591">
    <property type="entry name" value="METHYLTRANSFERASE"/>
    <property type="match status" value="1"/>
</dbReference>
<sequence>MAMRSRHRATFLLSMERAGRGCRPDHATRILAEQKDQFMKETGFFCPRTHEPLVISADGRFLESPAGDRYPVIDGIPSLLLAAGQDEARGDRNKYYRERAAEYDAGNDVMFRMLLCEEEQTREQLTDFLEIARGDRILEVGCGTCRDTRHFLKRGAQVYAGDINREMVHIGRDRLETAEVDTSALKLFVADAGKLPFPDGFFDRAFHFGGLNLFPDIRASVAEIARVVKPGGRVVLGDEGVGAWLGETEFGKILKNSNPLFHHQAPLDKIPTHARNVSCHWILNGSFYVMVFDVGTGEPQLDLDIEFPGWRGGSHRKRYFGRLEGVSPELRDQAVKAAAAEGISVVSWLERALRRALD</sequence>
<dbReference type="Gene3D" id="3.40.50.150">
    <property type="entry name" value="Vaccinia Virus protein VP39"/>
    <property type="match status" value="1"/>
</dbReference>